<proteinExistence type="predicted"/>
<dbReference type="EMBL" id="AJ576102">
    <property type="protein sequence ID" value="CAE11240.1"/>
    <property type="molecule type" value="Genomic_DNA"/>
</dbReference>
<dbReference type="AlphaFoldDB" id="Q70K08"/>
<organism evidence="2">
    <name type="scientific">Bacillus amyloliquefaciens</name>
    <name type="common">Bacillus velezensis</name>
    <dbReference type="NCBI Taxonomy" id="1390"/>
    <lineage>
        <taxon>Bacteria</taxon>
        <taxon>Bacillati</taxon>
        <taxon>Bacillota</taxon>
        <taxon>Bacilli</taxon>
        <taxon>Bacillales</taxon>
        <taxon>Bacillaceae</taxon>
        <taxon>Bacillus</taxon>
        <taxon>Bacillus amyloliquefaciens group</taxon>
    </lineage>
</organism>
<feature type="transmembrane region" description="Helical" evidence="1">
    <location>
        <begin position="295"/>
        <end position="314"/>
    </location>
</feature>
<feature type="transmembrane region" description="Helical" evidence="1">
    <location>
        <begin position="265"/>
        <end position="283"/>
    </location>
</feature>
<keyword evidence="1" id="KW-0472">Membrane</keyword>
<feature type="transmembrane region" description="Helical" evidence="1">
    <location>
        <begin position="110"/>
        <end position="129"/>
    </location>
</feature>
<feature type="transmembrane region" description="Helical" evidence="1">
    <location>
        <begin position="60"/>
        <end position="77"/>
    </location>
</feature>
<dbReference type="Pfam" id="PF14158">
    <property type="entry name" value="YndJ"/>
    <property type="match status" value="1"/>
</dbReference>
<gene>
    <name evidence="2" type="primary">yndJ</name>
</gene>
<dbReference type="InterPro" id="IPR025450">
    <property type="entry name" value="YndJ-like"/>
</dbReference>
<feature type="transmembrane region" description="Helical" evidence="1">
    <location>
        <begin position="86"/>
        <end position="104"/>
    </location>
</feature>
<evidence type="ECO:0000256" key="1">
    <source>
        <dbReference type="SAM" id="Phobius"/>
    </source>
</evidence>
<feature type="transmembrane region" description="Helical" evidence="1">
    <location>
        <begin position="36"/>
        <end position="54"/>
    </location>
</feature>
<name>Q70K08_BACAM</name>
<sequence>MLQHKGSCEKSDTRHAFLLPGDFPGNRGRNMLKRHLMVCVICFLGFAAAEAPHISTAETFVLFSVLFFVPAVFDFAFRPSNTLENVLLRSYPVAALCAVLALVTDFSFFAVVWLVYTLGLALYAVRRLMKTNIHRTEEMSVMAGFIYLAGGGFWFFAYVLEIPVMNFGPLIVLLTAVHFHYSAFLIPIFNGLLGRIIREKRVLYRWSTVIILISPILIALGITFSKTLDVIAVALYLAGLYVNAYLVFTAPFVTKTGRILIRSSSAVLMITIAFSLIYSYGVYREEATLTISQMIWIHGAVNAFGVILPALAGWRLENPRPFDEGSERTFSRIYGKRTIGKEFLTDIHAANDTHYTGLLDQMRELHSEDFSTEKLAPAVNSFYEETIDYDIMAKVTWSRWFRPFARVYEPFSRRAGQIHLSMNPDWYIMHSDIIGVDSDKDGRKNVRAWIRTNEKQETVFTALYSAYRAKGEGYMNISLPLPYGQMTGILKPYARKQNLVLTSRRRKSGAGDEGIYLQTKWGTCHLPLAETFLISAQSETSLKAVHHMWLFGLKFLTVHYRITHASAGNRSK</sequence>
<feature type="transmembrane region" description="Helical" evidence="1">
    <location>
        <begin position="141"/>
        <end position="160"/>
    </location>
</feature>
<accession>Q70K08</accession>
<protein>
    <submittedName>
        <fullName evidence="2">YndJ protein</fullName>
    </submittedName>
</protein>
<feature type="transmembrane region" description="Helical" evidence="1">
    <location>
        <begin position="202"/>
        <end position="224"/>
    </location>
</feature>
<keyword evidence="1" id="KW-1133">Transmembrane helix</keyword>
<evidence type="ECO:0000313" key="2">
    <source>
        <dbReference type="EMBL" id="CAE11240.1"/>
    </source>
</evidence>
<reference evidence="2" key="1">
    <citation type="journal article" date="2004" name="J. Bacteriol.">
        <title>Structural and functional characterization of gene clusters directing nonribosomal synthesis of bioactive cyclic lipopeptides in Bacillus amyloliquefaciens strain FZB42.</title>
        <authorList>
            <person name="Koumoutsi A."/>
            <person name="Chen X.H."/>
            <person name="Henne A."/>
            <person name="Liesegang H."/>
            <person name="Hitzeroth G."/>
            <person name="Franke P."/>
            <person name="Vater J."/>
            <person name="Borriss R."/>
        </authorList>
    </citation>
    <scope>NUCLEOTIDE SEQUENCE</scope>
    <source>
        <strain evidence="2">FZB42</strain>
    </source>
</reference>
<feature type="transmembrane region" description="Helical" evidence="1">
    <location>
        <begin position="166"/>
        <end position="190"/>
    </location>
</feature>
<feature type="transmembrane region" description="Helical" evidence="1">
    <location>
        <begin position="230"/>
        <end position="253"/>
    </location>
</feature>
<keyword evidence="1" id="KW-0812">Transmembrane</keyword>